<dbReference type="InterPro" id="IPR001387">
    <property type="entry name" value="Cro/C1-type_HTH"/>
</dbReference>
<evidence type="ECO:0000313" key="3">
    <source>
        <dbReference type="EMBL" id="KKM77677.1"/>
    </source>
</evidence>
<dbReference type="SUPFAM" id="SSF54060">
    <property type="entry name" value="His-Me finger endonucleases"/>
    <property type="match status" value="1"/>
</dbReference>
<dbReference type="InterPro" id="IPR044925">
    <property type="entry name" value="His-Me_finger_sf"/>
</dbReference>
<dbReference type="AlphaFoldDB" id="A0A0F9N896"/>
<dbReference type="CDD" id="cd00093">
    <property type="entry name" value="HTH_XRE"/>
    <property type="match status" value="1"/>
</dbReference>
<sequence>MHREITYTVASNGCFICTSHKPHYTGYPQIKVKYKKQSIHRYLYQLMYGILSNHVVHHRCENKMCINVEHLEAKELSVHDRDHHAKLSALQVLDIRQDKGHTQQDLALLFGIKQPEVSRILRGERWAIL</sequence>
<gene>
    <name evidence="3" type="ORF">LCGC14_1367570</name>
</gene>
<dbReference type="GO" id="GO:0003677">
    <property type="term" value="F:DNA binding"/>
    <property type="evidence" value="ECO:0007669"/>
    <property type="project" value="InterPro"/>
</dbReference>
<feature type="domain" description="HTH cro/C1-type" evidence="1">
    <location>
        <begin position="94"/>
        <end position="125"/>
    </location>
</feature>
<comment type="caution">
    <text evidence="3">The sequence shown here is derived from an EMBL/GenBank/DDBJ whole genome shotgun (WGS) entry which is preliminary data.</text>
</comment>
<dbReference type="EMBL" id="LAZR01008607">
    <property type="protein sequence ID" value="KKM77677.1"/>
    <property type="molecule type" value="Genomic_DNA"/>
</dbReference>
<dbReference type="Pfam" id="PF13392">
    <property type="entry name" value="HNH_3"/>
    <property type="match status" value="1"/>
</dbReference>
<protein>
    <recommendedName>
        <fullName evidence="4">HNH nuclease domain-containing protein</fullName>
    </recommendedName>
</protein>
<dbReference type="Pfam" id="PF01381">
    <property type="entry name" value="HTH_3"/>
    <property type="match status" value="1"/>
</dbReference>
<evidence type="ECO:0000259" key="2">
    <source>
        <dbReference type="Pfam" id="PF13392"/>
    </source>
</evidence>
<dbReference type="SUPFAM" id="SSF47413">
    <property type="entry name" value="lambda repressor-like DNA-binding domains"/>
    <property type="match status" value="1"/>
</dbReference>
<name>A0A0F9N896_9ZZZZ</name>
<dbReference type="InterPro" id="IPR003615">
    <property type="entry name" value="HNH_nuc"/>
</dbReference>
<proteinExistence type="predicted"/>
<dbReference type="InterPro" id="IPR010982">
    <property type="entry name" value="Lambda_DNA-bd_dom_sf"/>
</dbReference>
<accession>A0A0F9N896</accession>
<evidence type="ECO:0000259" key="1">
    <source>
        <dbReference type="Pfam" id="PF01381"/>
    </source>
</evidence>
<evidence type="ECO:0008006" key="4">
    <source>
        <dbReference type="Google" id="ProtNLM"/>
    </source>
</evidence>
<organism evidence="3">
    <name type="scientific">marine sediment metagenome</name>
    <dbReference type="NCBI Taxonomy" id="412755"/>
    <lineage>
        <taxon>unclassified sequences</taxon>
        <taxon>metagenomes</taxon>
        <taxon>ecological metagenomes</taxon>
    </lineage>
</organism>
<dbReference type="Gene3D" id="1.10.260.40">
    <property type="entry name" value="lambda repressor-like DNA-binding domains"/>
    <property type="match status" value="1"/>
</dbReference>
<reference evidence="3" key="1">
    <citation type="journal article" date="2015" name="Nature">
        <title>Complex archaea that bridge the gap between prokaryotes and eukaryotes.</title>
        <authorList>
            <person name="Spang A."/>
            <person name="Saw J.H."/>
            <person name="Jorgensen S.L."/>
            <person name="Zaremba-Niedzwiedzka K."/>
            <person name="Martijn J."/>
            <person name="Lind A.E."/>
            <person name="van Eijk R."/>
            <person name="Schleper C."/>
            <person name="Guy L."/>
            <person name="Ettema T.J."/>
        </authorList>
    </citation>
    <scope>NUCLEOTIDE SEQUENCE</scope>
</reference>
<feature type="domain" description="HNH nuclease" evidence="2">
    <location>
        <begin position="39"/>
        <end position="73"/>
    </location>
</feature>